<sequence>MTNIPNSYSPAKAGRSGNTAPPQGSGSSRNGSASRGASGKKKNRRLKFGADQSNPNVKQVRLTLVFVDFWSVLKISFLIGLAQVIVVVIATFLLYLVFVQTGIFDRANTVVGQVVGGSGFDVRSIVSMGQAVAFAAIAGILNMVVITILGAVSAAIYNAIARIVGGVKVGFQSE</sequence>
<dbReference type="Pfam" id="PF12089">
    <property type="entry name" value="DUF3566"/>
    <property type="match status" value="1"/>
</dbReference>
<evidence type="ECO:0000256" key="2">
    <source>
        <dbReference type="SAM" id="Phobius"/>
    </source>
</evidence>
<feature type="domain" description="DUF3566" evidence="3">
    <location>
        <begin position="58"/>
        <end position="172"/>
    </location>
</feature>
<keyword evidence="2" id="KW-1133">Transmembrane helix</keyword>
<keyword evidence="2" id="KW-0472">Membrane</keyword>
<feature type="region of interest" description="Disordered" evidence="1">
    <location>
        <begin position="1"/>
        <end position="48"/>
    </location>
</feature>
<dbReference type="InterPro" id="IPR021949">
    <property type="entry name" value="DUF3566_TM"/>
</dbReference>
<protein>
    <submittedName>
        <fullName evidence="4">Unannotated protein</fullName>
    </submittedName>
</protein>
<organism evidence="4">
    <name type="scientific">freshwater metagenome</name>
    <dbReference type="NCBI Taxonomy" id="449393"/>
    <lineage>
        <taxon>unclassified sequences</taxon>
        <taxon>metagenomes</taxon>
        <taxon>ecological metagenomes</taxon>
    </lineage>
</organism>
<dbReference type="EMBL" id="CAFBMB010000054">
    <property type="protein sequence ID" value="CAB4899257.1"/>
    <property type="molecule type" value="Genomic_DNA"/>
</dbReference>
<evidence type="ECO:0000313" key="4">
    <source>
        <dbReference type="EMBL" id="CAB4899257.1"/>
    </source>
</evidence>
<name>A0A6J7FUV6_9ZZZZ</name>
<feature type="transmembrane region" description="Helical" evidence="2">
    <location>
        <begin position="132"/>
        <end position="157"/>
    </location>
</feature>
<gene>
    <name evidence="4" type="ORF">UFOPK3516_00854</name>
</gene>
<dbReference type="AlphaFoldDB" id="A0A6J7FUV6"/>
<reference evidence="4" key="1">
    <citation type="submission" date="2020-05" db="EMBL/GenBank/DDBJ databases">
        <authorList>
            <person name="Chiriac C."/>
            <person name="Salcher M."/>
            <person name="Ghai R."/>
            <person name="Kavagutti S V."/>
        </authorList>
    </citation>
    <scope>NUCLEOTIDE SEQUENCE</scope>
</reference>
<keyword evidence="2" id="KW-0812">Transmembrane</keyword>
<feature type="compositionally biased region" description="Low complexity" evidence="1">
    <location>
        <begin position="24"/>
        <end position="37"/>
    </location>
</feature>
<evidence type="ECO:0000259" key="3">
    <source>
        <dbReference type="Pfam" id="PF12089"/>
    </source>
</evidence>
<proteinExistence type="predicted"/>
<feature type="compositionally biased region" description="Basic residues" evidence="1">
    <location>
        <begin position="38"/>
        <end position="47"/>
    </location>
</feature>
<feature type="transmembrane region" description="Helical" evidence="2">
    <location>
        <begin position="75"/>
        <end position="98"/>
    </location>
</feature>
<evidence type="ECO:0000256" key="1">
    <source>
        <dbReference type="SAM" id="MobiDB-lite"/>
    </source>
</evidence>
<accession>A0A6J7FUV6</accession>